<dbReference type="Proteomes" id="UP000282832">
    <property type="component" value="Unassembled WGS sequence"/>
</dbReference>
<reference evidence="1 2" key="1">
    <citation type="submission" date="2019-01" db="EMBL/GenBank/DDBJ databases">
        <authorList>
            <person name="Chen W.-M."/>
        </authorList>
    </citation>
    <scope>NUCLEOTIDE SEQUENCE [LARGE SCALE GENOMIC DNA]</scope>
    <source>
        <strain evidence="1 2">FSY-15</strain>
    </source>
</reference>
<evidence type="ECO:0000313" key="1">
    <source>
        <dbReference type="EMBL" id="RVU25754.1"/>
    </source>
</evidence>
<dbReference type="AlphaFoldDB" id="A0A437PU18"/>
<dbReference type="OrthoDB" id="1489599at2"/>
<proteinExistence type="predicted"/>
<gene>
    <name evidence="1" type="ORF">EOJ36_04880</name>
</gene>
<dbReference type="EMBL" id="SACY01000002">
    <property type="protein sequence ID" value="RVU25754.1"/>
    <property type="molecule type" value="Genomic_DNA"/>
</dbReference>
<dbReference type="Pfam" id="PF13715">
    <property type="entry name" value="CarbopepD_reg_2"/>
    <property type="match status" value="1"/>
</dbReference>
<name>A0A437PU18_9BACT</name>
<dbReference type="Gene3D" id="2.50.20.10">
    <property type="entry name" value="Lipoprotein localisation LolA/LolB/LppX"/>
    <property type="match status" value="1"/>
</dbReference>
<accession>A0A437PU18</accession>
<dbReference type="RefSeq" id="WP_127802926.1">
    <property type="nucleotide sequence ID" value="NZ_SACY01000002.1"/>
</dbReference>
<keyword evidence="2" id="KW-1185">Reference proteome</keyword>
<evidence type="ECO:0008006" key="3">
    <source>
        <dbReference type="Google" id="ProtNLM"/>
    </source>
</evidence>
<dbReference type="SUPFAM" id="SSF49464">
    <property type="entry name" value="Carboxypeptidase regulatory domain-like"/>
    <property type="match status" value="1"/>
</dbReference>
<sequence length="605" mass="70350">MKKIISSMLLFLVAHYSFGQQINGILKSLEDHKPLSHASIKLGKRGTISDSEGKFTLSTQETDWQQNLTIHISYIGYHGISIPIKSFKNNETILLKTQSQDLQEVIVSSSARDLVKKAIEAIPRNYPQNKLIITGNYVETIMKNKFDTAYKIAFQINSQLSYKEGENQKSRDKITQYAKTMARNLDTSALVNWYGEGKILEKLDLVRRREDFLNIGKLKKYSYQLVDIIPINGRDTYHIQYKLKSDPTLEEGNLYIDEESLAIIRFDFIENPKNTLREKTTQVIAEVNYRLYANKWVIDNLSFSHAAKVQNIYGYAWINFQNIEIVQNSEIRNIPFSQKVYEDDFMIKMAIPSSIKTDENLLNKIKLVETIKNNPKDSLFRFRKIFSTFKLGLRRRSFSTPLQFSQTNQTQLNNYWNSVANVNYQLNDAFPLIYNAGFGLAYKNLNFYIEKVMNNLYGFNQFNGNTLELSYQLKFNKKNRPMFIIPNIGRSKLKTFQWLQNFTPSEEFQKKYTLQNEEYNASQLITSYSYTAGINLGIMLTRKKSLEIGFRYHTINHWTEYLEVGLNSRSLLGKIFSTGLQTIEPSIPLVSNIPNQITYNLTYNF</sequence>
<organism evidence="1 2">
    <name type="scientific">Sandaracinomonas limnophila</name>
    <dbReference type="NCBI Taxonomy" id="1862386"/>
    <lineage>
        <taxon>Bacteria</taxon>
        <taxon>Pseudomonadati</taxon>
        <taxon>Bacteroidota</taxon>
        <taxon>Cytophagia</taxon>
        <taxon>Cytophagales</taxon>
        <taxon>Flectobacillaceae</taxon>
        <taxon>Sandaracinomonas</taxon>
    </lineage>
</organism>
<protein>
    <recommendedName>
        <fullName evidence="3">Carboxypeptidase-like regulatory domain-containing protein</fullName>
    </recommendedName>
</protein>
<evidence type="ECO:0000313" key="2">
    <source>
        <dbReference type="Proteomes" id="UP000282832"/>
    </source>
</evidence>
<comment type="caution">
    <text evidence="1">The sequence shown here is derived from an EMBL/GenBank/DDBJ whole genome shotgun (WGS) entry which is preliminary data.</text>
</comment>
<dbReference type="InterPro" id="IPR008969">
    <property type="entry name" value="CarboxyPept-like_regulatory"/>
</dbReference>